<dbReference type="Pfam" id="PF06170">
    <property type="entry name" value="DUF983"/>
    <property type="match status" value="1"/>
</dbReference>
<keyword evidence="1" id="KW-0812">Transmembrane</keyword>
<evidence type="ECO:0000256" key="1">
    <source>
        <dbReference type="SAM" id="Phobius"/>
    </source>
</evidence>
<organism evidence="2 3">
    <name type="scientific">Qipengyuania pacifica</name>
    <dbReference type="NCBI Taxonomy" id="2860199"/>
    <lineage>
        <taxon>Bacteria</taxon>
        <taxon>Pseudomonadati</taxon>
        <taxon>Pseudomonadota</taxon>
        <taxon>Alphaproteobacteria</taxon>
        <taxon>Sphingomonadales</taxon>
        <taxon>Erythrobacteraceae</taxon>
        <taxon>Qipengyuania</taxon>
    </lineage>
</organism>
<keyword evidence="1" id="KW-1133">Transmembrane helix</keyword>
<dbReference type="RefSeq" id="WP_221598064.1">
    <property type="nucleotide sequence ID" value="NZ_JAHWXO010000006.1"/>
</dbReference>
<name>A0ABS7JI66_9SPHN</name>
<evidence type="ECO:0000313" key="3">
    <source>
        <dbReference type="Proteomes" id="UP000776651"/>
    </source>
</evidence>
<keyword evidence="1" id="KW-0472">Membrane</keyword>
<keyword evidence="3" id="KW-1185">Reference proteome</keyword>
<feature type="transmembrane region" description="Helical" evidence="1">
    <location>
        <begin position="65"/>
        <end position="83"/>
    </location>
</feature>
<sequence length="144" mass="15741">MPHHDSPAPRAHIDLPHSFAAVLIRGARGDCPRCGEAKIFRKWLKPHDRCAACALDLSVQSADDFPAYISIFVTGHLLAPILIMLASDFALSAMAIVSIIIPLAIAMLLALLQPSKGAVIAMQWWHGMHGFRKERAPEGEDERA</sequence>
<dbReference type="Proteomes" id="UP000776651">
    <property type="component" value="Unassembled WGS sequence"/>
</dbReference>
<gene>
    <name evidence="2" type="ORF">K3177_09655</name>
</gene>
<dbReference type="EMBL" id="JAIGNQ010000002">
    <property type="protein sequence ID" value="MBX7488781.1"/>
    <property type="molecule type" value="Genomic_DNA"/>
</dbReference>
<evidence type="ECO:0000313" key="2">
    <source>
        <dbReference type="EMBL" id="MBX7488781.1"/>
    </source>
</evidence>
<comment type="caution">
    <text evidence="2">The sequence shown here is derived from an EMBL/GenBank/DDBJ whole genome shotgun (WGS) entry which is preliminary data.</text>
</comment>
<accession>A0ABS7JI66</accession>
<dbReference type="InterPro" id="IPR009325">
    <property type="entry name" value="DUF983"/>
</dbReference>
<reference evidence="2 3" key="1">
    <citation type="submission" date="2021-08" db="EMBL/GenBank/DDBJ databases">
        <title>Comparative Genomics Analysis of the Genus Qipengyuania Reveals Extensive Genetic Diversity and Metabolic Versatility, Including the Description of Fifteen Novel Species.</title>
        <authorList>
            <person name="Liu Y."/>
        </authorList>
    </citation>
    <scope>NUCLEOTIDE SEQUENCE [LARGE SCALE GENOMIC DNA]</scope>
    <source>
        <strain evidence="2 3">GH25</strain>
    </source>
</reference>
<proteinExistence type="predicted"/>
<feature type="transmembrane region" description="Helical" evidence="1">
    <location>
        <begin position="89"/>
        <end position="112"/>
    </location>
</feature>
<protein>
    <submittedName>
        <fullName evidence="2">DUF983 domain-containing protein</fullName>
    </submittedName>
</protein>